<reference evidence="2 3" key="1">
    <citation type="submission" date="2016-01" db="EMBL/GenBank/DDBJ databases">
        <title>Whole genome sequence and analysis of Micromonospora rosaria DSM 803, which can produce antibacterial substance rosamicin.</title>
        <authorList>
            <person name="Yang H."/>
            <person name="He X."/>
            <person name="Zhu D."/>
        </authorList>
    </citation>
    <scope>NUCLEOTIDE SEQUENCE [LARGE SCALE GENOMIC DNA]</scope>
    <source>
        <strain evidence="2 3">DSM 803</strain>
    </source>
</reference>
<evidence type="ECO:0000313" key="2">
    <source>
        <dbReference type="EMBL" id="KXK61961.1"/>
    </source>
</evidence>
<proteinExistence type="predicted"/>
<gene>
    <name evidence="2" type="ORF">AWW66_11005</name>
</gene>
<dbReference type="Proteomes" id="UP000070620">
    <property type="component" value="Unassembled WGS sequence"/>
</dbReference>
<feature type="region of interest" description="Disordered" evidence="1">
    <location>
        <begin position="31"/>
        <end position="62"/>
    </location>
</feature>
<evidence type="ECO:0000256" key="1">
    <source>
        <dbReference type="SAM" id="MobiDB-lite"/>
    </source>
</evidence>
<sequence>MSTPSTPPPLLDAEIAARIAAQVAAALARRARRRQDRDSLAARRDAGLTARHARKLDRKDRP</sequence>
<feature type="compositionally biased region" description="Basic and acidic residues" evidence="1">
    <location>
        <begin position="35"/>
        <end position="46"/>
    </location>
</feature>
<organism evidence="2 3">
    <name type="scientific">Micromonospora rosaria</name>
    <dbReference type="NCBI Taxonomy" id="47874"/>
    <lineage>
        <taxon>Bacteria</taxon>
        <taxon>Bacillati</taxon>
        <taxon>Actinomycetota</taxon>
        <taxon>Actinomycetes</taxon>
        <taxon>Micromonosporales</taxon>
        <taxon>Micromonosporaceae</taxon>
        <taxon>Micromonospora</taxon>
    </lineage>
</organism>
<name>A0A136PTX8_9ACTN</name>
<keyword evidence="3" id="KW-1185">Reference proteome</keyword>
<dbReference type="AlphaFoldDB" id="A0A136PTX8"/>
<evidence type="ECO:0000313" key="3">
    <source>
        <dbReference type="Proteomes" id="UP000070620"/>
    </source>
</evidence>
<dbReference type="RefSeq" id="WP_067363730.1">
    <property type="nucleotide sequence ID" value="NZ_JBIUBN010000011.1"/>
</dbReference>
<dbReference type="EMBL" id="LRQV01000029">
    <property type="protein sequence ID" value="KXK61961.1"/>
    <property type="molecule type" value="Genomic_DNA"/>
</dbReference>
<comment type="caution">
    <text evidence="2">The sequence shown here is derived from an EMBL/GenBank/DDBJ whole genome shotgun (WGS) entry which is preliminary data.</text>
</comment>
<accession>A0A136PTX8</accession>
<protein>
    <submittedName>
        <fullName evidence="2">Uncharacterized protein</fullName>
    </submittedName>
</protein>